<evidence type="ECO:0000256" key="1">
    <source>
        <dbReference type="SAM" id="MobiDB-lite"/>
    </source>
</evidence>
<evidence type="ECO:0000313" key="3">
    <source>
        <dbReference type="Proteomes" id="UP000282184"/>
    </source>
</evidence>
<dbReference type="RefSeq" id="WP_126695298.1">
    <property type="nucleotide sequence ID" value="NZ_RXOF01000015.1"/>
</dbReference>
<keyword evidence="3" id="KW-1185">Reference proteome</keyword>
<sequence length="119" mass="12062">MTPDPIQDESYNQETNARPAGRQYEAEATASGQPSSEQERQPQGRFGMGDRMNVQTGDNADDNSGSGGNADGRATTGHSVSRGTQYDTPGNAAEGDVGGSTTSAGTATSAGQPGQVPGL</sequence>
<accession>A0A431TXV2</accession>
<gene>
    <name evidence="2" type="ORF">EJV47_21630</name>
</gene>
<name>A0A431TXV2_9BACT</name>
<dbReference type="EMBL" id="RXOF01000015">
    <property type="protein sequence ID" value="RTQ46553.1"/>
    <property type="molecule type" value="Genomic_DNA"/>
</dbReference>
<organism evidence="2 3">
    <name type="scientific">Hymenobacter gummosus</name>
    <dbReference type="NCBI Taxonomy" id="1776032"/>
    <lineage>
        <taxon>Bacteria</taxon>
        <taxon>Pseudomonadati</taxon>
        <taxon>Bacteroidota</taxon>
        <taxon>Cytophagia</taxon>
        <taxon>Cytophagales</taxon>
        <taxon>Hymenobacteraceae</taxon>
        <taxon>Hymenobacter</taxon>
    </lineage>
</organism>
<dbReference type="OrthoDB" id="886046at2"/>
<dbReference type="Proteomes" id="UP000282184">
    <property type="component" value="Unassembled WGS sequence"/>
</dbReference>
<comment type="caution">
    <text evidence="2">The sequence shown here is derived from an EMBL/GenBank/DDBJ whole genome shotgun (WGS) entry which is preliminary data.</text>
</comment>
<reference evidence="2 3" key="1">
    <citation type="submission" date="2018-12" db="EMBL/GenBank/DDBJ databases">
        <title>Hymenobacter gummosus sp. nov., isolated from a spring.</title>
        <authorList>
            <person name="Nie L."/>
        </authorList>
    </citation>
    <scope>NUCLEOTIDE SEQUENCE [LARGE SCALE GENOMIC DNA]</scope>
    <source>
        <strain evidence="2 3">KCTC 52166</strain>
    </source>
</reference>
<dbReference type="AlphaFoldDB" id="A0A431TXV2"/>
<protein>
    <submittedName>
        <fullName evidence="2">Uncharacterized protein</fullName>
    </submittedName>
</protein>
<evidence type="ECO:0000313" key="2">
    <source>
        <dbReference type="EMBL" id="RTQ46553.1"/>
    </source>
</evidence>
<feature type="compositionally biased region" description="Polar residues" evidence="1">
    <location>
        <begin position="76"/>
        <end position="88"/>
    </location>
</feature>
<proteinExistence type="predicted"/>
<feature type="compositionally biased region" description="Low complexity" evidence="1">
    <location>
        <begin position="99"/>
        <end position="111"/>
    </location>
</feature>
<feature type="region of interest" description="Disordered" evidence="1">
    <location>
        <begin position="1"/>
        <end position="119"/>
    </location>
</feature>